<keyword evidence="5 7" id="KW-1133">Transmembrane helix</keyword>
<feature type="transmembrane region" description="Helical" evidence="7">
    <location>
        <begin position="178"/>
        <end position="197"/>
    </location>
</feature>
<evidence type="ECO:0000259" key="8">
    <source>
        <dbReference type="PROSITE" id="PS50928"/>
    </source>
</evidence>
<feature type="transmembrane region" description="Helical" evidence="7">
    <location>
        <begin position="9"/>
        <end position="32"/>
    </location>
</feature>
<dbReference type="Pfam" id="PF00528">
    <property type="entry name" value="BPD_transp_1"/>
    <property type="match status" value="1"/>
</dbReference>
<comment type="subcellular location">
    <subcellularLocation>
        <location evidence="1 7">Cell membrane</location>
        <topology evidence="1 7">Multi-pass membrane protein</topology>
    </subcellularLocation>
</comment>
<proteinExistence type="inferred from homology"/>
<keyword evidence="2 7" id="KW-0813">Transport</keyword>
<evidence type="ECO:0000256" key="4">
    <source>
        <dbReference type="ARBA" id="ARBA00022692"/>
    </source>
</evidence>
<dbReference type="GO" id="GO:0005886">
    <property type="term" value="C:plasma membrane"/>
    <property type="evidence" value="ECO:0007669"/>
    <property type="project" value="UniProtKB-SubCell"/>
</dbReference>
<dbReference type="CDD" id="cd06261">
    <property type="entry name" value="TM_PBP2"/>
    <property type="match status" value="1"/>
</dbReference>
<evidence type="ECO:0000256" key="6">
    <source>
        <dbReference type="ARBA" id="ARBA00023136"/>
    </source>
</evidence>
<feature type="domain" description="ABC transmembrane type-1" evidence="8">
    <location>
        <begin position="72"/>
        <end position="293"/>
    </location>
</feature>
<dbReference type="EMBL" id="CP036150">
    <property type="protein sequence ID" value="QEN06963.1"/>
    <property type="molecule type" value="Genomic_DNA"/>
</dbReference>
<sequence>MKKTKHQSLWITFFVLPGLLIVLIFIVAPLFLSMFNSLFSWKSIVRDQYVGLENFTRIFTQYPYKDRFYNAIGNNLQWFLSTMLIQNSLGLLFGYLLYKNIAGAAIYQRIFFIPVLFSIVAVGFLWNLYMNPNMGIINRLLKDVGLQSLTRAWLGDEALATPSIIAVNIWRWVGFPTLVFYAGFNTVPLEVVEASYLDGVGEGRLFTKIMFPLILPSVMVITVLTLIGSLNVFEQIYTMTGLEGGPYYSTDTLGTLFYRTAFGGVDSGIPQIGIGSAIGVVIYMLTFVASAISITAFKGKEVQL</sequence>
<feature type="transmembrane region" description="Helical" evidence="7">
    <location>
        <begin position="110"/>
        <end position="129"/>
    </location>
</feature>
<dbReference type="InterPro" id="IPR035906">
    <property type="entry name" value="MetI-like_sf"/>
</dbReference>
<dbReference type="KEGG" id="ock:EXM22_02780"/>
<gene>
    <name evidence="9" type="ORF">EXM22_02780</name>
</gene>
<evidence type="ECO:0000256" key="5">
    <source>
        <dbReference type="ARBA" id="ARBA00022989"/>
    </source>
</evidence>
<evidence type="ECO:0000256" key="7">
    <source>
        <dbReference type="RuleBase" id="RU363032"/>
    </source>
</evidence>
<dbReference type="GO" id="GO:0055085">
    <property type="term" value="P:transmembrane transport"/>
    <property type="evidence" value="ECO:0007669"/>
    <property type="project" value="InterPro"/>
</dbReference>
<dbReference type="OrthoDB" id="5174895at2"/>
<dbReference type="InterPro" id="IPR000515">
    <property type="entry name" value="MetI-like"/>
</dbReference>
<reference evidence="9 10" key="1">
    <citation type="submission" date="2019-02" db="EMBL/GenBank/DDBJ databases">
        <title>Complete Genome Sequence and Methylome Analysis of free living Spirochaetas.</title>
        <authorList>
            <person name="Fomenkov A."/>
            <person name="Dubinina G."/>
            <person name="Leshcheva N."/>
            <person name="Mikheeva N."/>
            <person name="Grabovich M."/>
            <person name="Vincze T."/>
            <person name="Roberts R.J."/>
        </authorList>
    </citation>
    <scope>NUCLEOTIDE SEQUENCE [LARGE SCALE GENOMIC DNA]</scope>
    <source>
        <strain evidence="9 10">K2</strain>
    </source>
</reference>
<evidence type="ECO:0000313" key="10">
    <source>
        <dbReference type="Proteomes" id="UP000324209"/>
    </source>
</evidence>
<evidence type="ECO:0000313" key="9">
    <source>
        <dbReference type="EMBL" id="QEN06963.1"/>
    </source>
</evidence>
<feature type="transmembrane region" description="Helical" evidence="7">
    <location>
        <begin position="272"/>
        <end position="297"/>
    </location>
</feature>
<dbReference type="PROSITE" id="PS50928">
    <property type="entry name" value="ABC_TM1"/>
    <property type="match status" value="1"/>
</dbReference>
<accession>A0A5C1QFN6</accession>
<evidence type="ECO:0000256" key="1">
    <source>
        <dbReference type="ARBA" id="ARBA00004651"/>
    </source>
</evidence>
<protein>
    <submittedName>
        <fullName evidence="9">Sugar ABC transporter permease</fullName>
    </submittedName>
</protein>
<evidence type="ECO:0000256" key="3">
    <source>
        <dbReference type="ARBA" id="ARBA00022475"/>
    </source>
</evidence>
<name>A0A5C1QFN6_9SPIO</name>
<dbReference type="PANTHER" id="PTHR43227:SF11">
    <property type="entry name" value="BLL4140 PROTEIN"/>
    <property type="match status" value="1"/>
</dbReference>
<dbReference type="Proteomes" id="UP000324209">
    <property type="component" value="Chromosome"/>
</dbReference>
<organism evidence="9 10">
    <name type="scientific">Oceanispirochaeta crateris</name>
    <dbReference type="NCBI Taxonomy" id="2518645"/>
    <lineage>
        <taxon>Bacteria</taxon>
        <taxon>Pseudomonadati</taxon>
        <taxon>Spirochaetota</taxon>
        <taxon>Spirochaetia</taxon>
        <taxon>Spirochaetales</taxon>
        <taxon>Spirochaetaceae</taxon>
        <taxon>Oceanispirochaeta</taxon>
    </lineage>
</organism>
<keyword evidence="3" id="KW-1003">Cell membrane</keyword>
<keyword evidence="4 7" id="KW-0812">Transmembrane</keyword>
<dbReference type="AlphaFoldDB" id="A0A5C1QFN6"/>
<dbReference type="InterPro" id="IPR050809">
    <property type="entry name" value="UgpAE/MalFG_permease"/>
</dbReference>
<dbReference type="PANTHER" id="PTHR43227">
    <property type="entry name" value="BLL4140 PROTEIN"/>
    <property type="match status" value="1"/>
</dbReference>
<feature type="transmembrane region" description="Helical" evidence="7">
    <location>
        <begin position="209"/>
        <end position="233"/>
    </location>
</feature>
<feature type="transmembrane region" description="Helical" evidence="7">
    <location>
        <begin position="78"/>
        <end position="98"/>
    </location>
</feature>
<keyword evidence="6 7" id="KW-0472">Membrane</keyword>
<evidence type="ECO:0000256" key="2">
    <source>
        <dbReference type="ARBA" id="ARBA00022448"/>
    </source>
</evidence>
<dbReference type="SUPFAM" id="SSF161098">
    <property type="entry name" value="MetI-like"/>
    <property type="match status" value="1"/>
</dbReference>
<comment type="similarity">
    <text evidence="7">Belongs to the binding-protein-dependent transport system permease family.</text>
</comment>
<dbReference type="RefSeq" id="WP_149485045.1">
    <property type="nucleotide sequence ID" value="NZ_CP036150.1"/>
</dbReference>
<keyword evidence="10" id="KW-1185">Reference proteome</keyword>
<dbReference type="Gene3D" id="1.10.3720.10">
    <property type="entry name" value="MetI-like"/>
    <property type="match status" value="1"/>
</dbReference>